<keyword evidence="3" id="KW-1185">Reference proteome</keyword>
<feature type="domain" description="Retrotransposon Copia-like N-terminal" evidence="1">
    <location>
        <begin position="24"/>
        <end position="58"/>
    </location>
</feature>
<gene>
    <name evidence="2" type="ORF">K7432_016036</name>
</gene>
<name>A0ABR2WFB9_9FUNG</name>
<evidence type="ECO:0000313" key="3">
    <source>
        <dbReference type="Proteomes" id="UP001479436"/>
    </source>
</evidence>
<protein>
    <recommendedName>
        <fullName evidence="1">Retrotransposon Copia-like N-terminal domain-containing protein</fullName>
    </recommendedName>
</protein>
<sequence>MNPKLAIKGMSTSTITNIFESTEKFDGENFYLWKFKIQLVLENKDLWGFVTGEEIEPKGPPEAQYKCLGDLEVFWTRFEFVN</sequence>
<evidence type="ECO:0000313" key="2">
    <source>
        <dbReference type="EMBL" id="KAK9760204.1"/>
    </source>
</evidence>
<dbReference type="Proteomes" id="UP001479436">
    <property type="component" value="Unassembled WGS sequence"/>
</dbReference>
<evidence type="ECO:0000259" key="1">
    <source>
        <dbReference type="Pfam" id="PF14244"/>
    </source>
</evidence>
<accession>A0ABR2WFB9</accession>
<organism evidence="2 3">
    <name type="scientific">Basidiobolus ranarum</name>
    <dbReference type="NCBI Taxonomy" id="34480"/>
    <lineage>
        <taxon>Eukaryota</taxon>
        <taxon>Fungi</taxon>
        <taxon>Fungi incertae sedis</taxon>
        <taxon>Zoopagomycota</taxon>
        <taxon>Entomophthoromycotina</taxon>
        <taxon>Basidiobolomycetes</taxon>
        <taxon>Basidiobolales</taxon>
        <taxon>Basidiobolaceae</taxon>
        <taxon>Basidiobolus</taxon>
    </lineage>
</organism>
<dbReference type="EMBL" id="JASJQH010002424">
    <property type="protein sequence ID" value="KAK9760204.1"/>
    <property type="molecule type" value="Genomic_DNA"/>
</dbReference>
<proteinExistence type="predicted"/>
<dbReference type="Pfam" id="PF14244">
    <property type="entry name" value="Retrotran_gag_3"/>
    <property type="match status" value="1"/>
</dbReference>
<comment type="caution">
    <text evidence="2">The sequence shown here is derived from an EMBL/GenBank/DDBJ whole genome shotgun (WGS) entry which is preliminary data.</text>
</comment>
<dbReference type="InterPro" id="IPR029472">
    <property type="entry name" value="Copia-like_N"/>
</dbReference>
<reference evidence="2 3" key="1">
    <citation type="submission" date="2023-04" db="EMBL/GenBank/DDBJ databases">
        <title>Genome of Basidiobolus ranarum AG-B5.</title>
        <authorList>
            <person name="Stajich J.E."/>
            <person name="Carter-House D."/>
            <person name="Gryganskyi A."/>
        </authorList>
    </citation>
    <scope>NUCLEOTIDE SEQUENCE [LARGE SCALE GENOMIC DNA]</scope>
    <source>
        <strain evidence="2 3">AG-B5</strain>
    </source>
</reference>